<evidence type="ECO:0000313" key="1">
    <source>
        <dbReference type="EMBL" id="QSX77505.1"/>
    </source>
</evidence>
<dbReference type="Proteomes" id="UP000639274">
    <property type="component" value="Chromosome"/>
</dbReference>
<dbReference type="AlphaFoldDB" id="A0A974XZ46"/>
<keyword evidence="2" id="KW-1185">Reference proteome</keyword>
<sequence length="201" mass="21394">MKRLFVNCLYGALALSLGIYVASPVVRRPVAKPSGGLHTFGIRAQAHPPSARPLVSDRSSIPHHRAAQPAGTVDLVDSSGARNFGRPPGLASDALPAASLAMTIFSGDNRSPPIAKEVASEALPGPDPTDHESYARHELQQQNNLYARFEHDASIAVTEMQQTLQQARQRGGPADKIIEGEQKAQVLQQTLEAIRGTAGVP</sequence>
<organism evidence="1 2">
    <name type="scientific">Agrilutibacter solisilvae</name>
    <dbReference type="NCBI Taxonomy" id="2763317"/>
    <lineage>
        <taxon>Bacteria</taxon>
        <taxon>Pseudomonadati</taxon>
        <taxon>Pseudomonadota</taxon>
        <taxon>Gammaproteobacteria</taxon>
        <taxon>Lysobacterales</taxon>
        <taxon>Lysobacteraceae</taxon>
        <taxon>Agrilutibacter</taxon>
    </lineage>
</organism>
<accession>A0A974XZ46</accession>
<proteinExistence type="predicted"/>
<dbReference type="EMBL" id="CP071518">
    <property type="protein sequence ID" value="QSX77505.1"/>
    <property type="molecule type" value="Genomic_DNA"/>
</dbReference>
<dbReference type="RefSeq" id="WP_200612526.1">
    <property type="nucleotide sequence ID" value="NZ_CP071518.1"/>
</dbReference>
<reference evidence="1 2" key="1">
    <citation type="submission" date="2021-03" db="EMBL/GenBank/DDBJ databases">
        <title>Lysobacter sp. nov. isolated from soil of gangwondo yeongwol, south Korea.</title>
        <authorList>
            <person name="Kim K.R."/>
            <person name="Kim K.H."/>
            <person name="Jeon C.O."/>
        </authorList>
    </citation>
    <scope>NUCLEOTIDE SEQUENCE [LARGE SCALE GENOMIC DNA]</scope>
    <source>
        <strain evidence="1 2">R19</strain>
    </source>
</reference>
<evidence type="ECO:0000313" key="2">
    <source>
        <dbReference type="Proteomes" id="UP000639274"/>
    </source>
</evidence>
<dbReference type="KEGG" id="lsf:I8J32_012165"/>
<gene>
    <name evidence="1" type="ORF">I8J32_012165</name>
</gene>
<protein>
    <submittedName>
        <fullName evidence="1">Uncharacterized protein</fullName>
    </submittedName>
</protein>
<name>A0A974XZ46_9GAMM</name>